<accession>A4B913</accession>
<comment type="caution">
    <text evidence="1">The sequence shown here is derived from an EMBL/GenBank/DDBJ whole genome shotgun (WGS) entry which is preliminary data.</text>
</comment>
<dbReference type="EMBL" id="AAOE01000001">
    <property type="protein sequence ID" value="EAR11114.1"/>
    <property type="molecule type" value="Genomic_DNA"/>
</dbReference>
<dbReference type="HOGENOM" id="CLU_3238645_0_0_6"/>
<gene>
    <name evidence="1" type="ORF">MED297_19542</name>
</gene>
<protein>
    <submittedName>
        <fullName evidence="1">Uncharacterized protein</fullName>
    </submittedName>
</protein>
<keyword evidence="2" id="KW-1185">Reference proteome</keyword>
<evidence type="ECO:0000313" key="2">
    <source>
        <dbReference type="Proteomes" id="UP000005953"/>
    </source>
</evidence>
<sequence>MSKYLHTAQDMQLTCNGQGWSVVANNPAMTSVVENLATTSRFV</sequence>
<dbReference type="AlphaFoldDB" id="A4B913"/>
<name>A4B913_9GAMM</name>
<dbReference type="RefSeq" id="WP_008044539.1">
    <property type="nucleotide sequence ID" value="NZ_CH724151.1"/>
</dbReference>
<dbReference type="Proteomes" id="UP000005953">
    <property type="component" value="Unassembled WGS sequence"/>
</dbReference>
<reference evidence="1 2" key="1">
    <citation type="submission" date="2006-02" db="EMBL/GenBank/DDBJ databases">
        <authorList>
            <person name="Pinhassi J."/>
            <person name="Pedros-Alio C."/>
            <person name="Ferriera S."/>
            <person name="Johnson J."/>
            <person name="Kravitz S."/>
            <person name="Halpern A."/>
            <person name="Remington K."/>
            <person name="Beeson K."/>
            <person name="Tran B."/>
            <person name="Rogers Y.-H."/>
            <person name="Friedman R."/>
            <person name="Venter J.C."/>
        </authorList>
    </citation>
    <scope>NUCLEOTIDE SEQUENCE [LARGE SCALE GENOMIC DNA]</scope>
    <source>
        <strain evidence="1 2">MED297</strain>
    </source>
</reference>
<evidence type="ECO:0000313" key="1">
    <source>
        <dbReference type="EMBL" id="EAR11114.1"/>
    </source>
</evidence>
<proteinExistence type="predicted"/>
<organism evidence="1 2">
    <name type="scientific">Reinekea blandensis MED297</name>
    <dbReference type="NCBI Taxonomy" id="314283"/>
    <lineage>
        <taxon>Bacteria</taxon>
        <taxon>Pseudomonadati</taxon>
        <taxon>Pseudomonadota</taxon>
        <taxon>Gammaproteobacteria</taxon>
        <taxon>Oceanospirillales</taxon>
        <taxon>Saccharospirillaceae</taxon>
        <taxon>Reinekea</taxon>
    </lineage>
</organism>